<evidence type="ECO:0000259" key="4">
    <source>
        <dbReference type="PROSITE" id="PS51186"/>
    </source>
</evidence>
<protein>
    <recommendedName>
        <fullName evidence="4">N-acetyltransferase domain-containing protein</fullName>
    </recommendedName>
</protein>
<name>A0A222FIC9_9GAMM</name>
<evidence type="ECO:0000313" key="6">
    <source>
        <dbReference type="Proteomes" id="UP000202440"/>
    </source>
</evidence>
<dbReference type="Proteomes" id="UP000202440">
    <property type="component" value="Chromosome"/>
</dbReference>
<dbReference type="PANTHER" id="PTHR43792">
    <property type="entry name" value="GNAT FAMILY, PUTATIVE (AFU_ORTHOLOGUE AFUA_3G00765)-RELATED-RELATED"/>
    <property type="match status" value="1"/>
</dbReference>
<evidence type="ECO:0000256" key="3">
    <source>
        <dbReference type="ARBA" id="ARBA00038502"/>
    </source>
</evidence>
<evidence type="ECO:0000256" key="2">
    <source>
        <dbReference type="ARBA" id="ARBA00023315"/>
    </source>
</evidence>
<dbReference type="PROSITE" id="PS51186">
    <property type="entry name" value="GNAT"/>
    <property type="match status" value="1"/>
</dbReference>
<dbReference type="Gene3D" id="3.40.630.30">
    <property type="match status" value="1"/>
</dbReference>
<dbReference type="SUPFAM" id="SSF55729">
    <property type="entry name" value="Acyl-CoA N-acyltransferases (Nat)"/>
    <property type="match status" value="1"/>
</dbReference>
<keyword evidence="1" id="KW-0808">Transferase</keyword>
<proteinExistence type="inferred from homology"/>
<accession>A0A222FIC9</accession>
<feature type="domain" description="N-acetyltransferase" evidence="4">
    <location>
        <begin position="1"/>
        <end position="168"/>
    </location>
</feature>
<dbReference type="InterPro" id="IPR016181">
    <property type="entry name" value="Acyl_CoA_acyltransferase"/>
</dbReference>
<evidence type="ECO:0000256" key="1">
    <source>
        <dbReference type="ARBA" id="ARBA00022679"/>
    </source>
</evidence>
<evidence type="ECO:0000313" key="5">
    <source>
        <dbReference type="EMBL" id="ASP38346.1"/>
    </source>
</evidence>
<dbReference type="RefSeq" id="WP_094059542.1">
    <property type="nucleotide sequence ID" value="NZ_CP022530.1"/>
</dbReference>
<dbReference type="OrthoDB" id="9801656at2"/>
<comment type="similarity">
    <text evidence="3">Belongs to the acetyltransferase family. RimJ subfamily.</text>
</comment>
<sequence>MTFEALTLAHAEPLLAFEQRNREYFERLIAPRPDDLFSSQGMIASIAELLQETAAGLLSPWVLMDGERIIARANLHHIQHQRKTAEVGYRVDELATGQGVATRCLQQLKIIAQQQLELTSLTAKVLDNNPASAKVLIKQGFVFMQPMYDSVCIQGVKWRGQQYVCTLNDAS</sequence>
<keyword evidence="2" id="KW-0012">Acyltransferase</keyword>
<dbReference type="AlphaFoldDB" id="A0A222FIC9"/>
<dbReference type="PANTHER" id="PTHR43792:SF8">
    <property type="entry name" value="[RIBOSOMAL PROTEIN US5]-ALANINE N-ACETYLTRANSFERASE"/>
    <property type="match status" value="1"/>
</dbReference>
<dbReference type="GO" id="GO:0005737">
    <property type="term" value="C:cytoplasm"/>
    <property type="evidence" value="ECO:0007669"/>
    <property type="project" value="TreeGrafter"/>
</dbReference>
<dbReference type="KEGG" id="bsan:CHH28_06470"/>
<dbReference type="CDD" id="cd04301">
    <property type="entry name" value="NAT_SF"/>
    <property type="match status" value="1"/>
</dbReference>
<dbReference type="InterPro" id="IPR000182">
    <property type="entry name" value="GNAT_dom"/>
</dbReference>
<reference evidence="5 6" key="1">
    <citation type="submission" date="2017-07" db="EMBL/GenBank/DDBJ databases">
        <title>Annotated genome sequence of Bacterioplanes sanyensis isolated from Red Sea.</title>
        <authorList>
            <person name="Rehman Z.U."/>
        </authorList>
    </citation>
    <scope>NUCLEOTIDE SEQUENCE [LARGE SCALE GENOMIC DNA]</scope>
    <source>
        <strain evidence="5 6">NV9</strain>
    </source>
</reference>
<dbReference type="InterPro" id="IPR051531">
    <property type="entry name" value="N-acetyltransferase"/>
</dbReference>
<dbReference type="Pfam" id="PF13302">
    <property type="entry name" value="Acetyltransf_3"/>
    <property type="match status" value="1"/>
</dbReference>
<gene>
    <name evidence="5" type="ORF">CHH28_06470</name>
</gene>
<keyword evidence="6" id="KW-1185">Reference proteome</keyword>
<dbReference type="EMBL" id="CP022530">
    <property type="protein sequence ID" value="ASP38346.1"/>
    <property type="molecule type" value="Genomic_DNA"/>
</dbReference>
<dbReference type="GO" id="GO:0008999">
    <property type="term" value="F:protein-N-terminal-alanine acetyltransferase activity"/>
    <property type="evidence" value="ECO:0007669"/>
    <property type="project" value="TreeGrafter"/>
</dbReference>
<organism evidence="5 6">
    <name type="scientific">Bacterioplanes sanyensis</name>
    <dbReference type="NCBI Taxonomy" id="1249553"/>
    <lineage>
        <taxon>Bacteria</taxon>
        <taxon>Pseudomonadati</taxon>
        <taxon>Pseudomonadota</taxon>
        <taxon>Gammaproteobacteria</taxon>
        <taxon>Oceanospirillales</taxon>
        <taxon>Oceanospirillaceae</taxon>
        <taxon>Bacterioplanes</taxon>
    </lineage>
</organism>